<evidence type="ECO:0000313" key="3">
    <source>
        <dbReference type="Proteomes" id="UP000237000"/>
    </source>
</evidence>
<dbReference type="OrthoDB" id="1166415at2759"/>
<evidence type="ECO:0000313" key="2">
    <source>
        <dbReference type="EMBL" id="PON91900.1"/>
    </source>
</evidence>
<comment type="caution">
    <text evidence="2">The sequence shown here is derived from an EMBL/GenBank/DDBJ whole genome shotgun (WGS) entry which is preliminary data.</text>
</comment>
<proteinExistence type="predicted"/>
<dbReference type="Proteomes" id="UP000237000">
    <property type="component" value="Unassembled WGS sequence"/>
</dbReference>
<dbReference type="InterPro" id="IPR029071">
    <property type="entry name" value="Ubiquitin-like_domsf"/>
</dbReference>
<dbReference type="AlphaFoldDB" id="A0A2P5F274"/>
<keyword evidence="3" id="KW-1185">Reference proteome</keyword>
<dbReference type="Gene3D" id="3.10.20.90">
    <property type="entry name" value="Phosphatidylinositol 3-kinase Catalytic Subunit, Chain A, domain 1"/>
    <property type="match status" value="1"/>
</dbReference>
<gene>
    <name evidence="2" type="ORF">TorRG33x02_122310</name>
</gene>
<dbReference type="STRING" id="63057.A0A2P5F274"/>
<protein>
    <submittedName>
        <fullName evidence="2">Rad60/SUMO-like domain containing protein</fullName>
    </submittedName>
</protein>
<dbReference type="Pfam" id="PF11976">
    <property type="entry name" value="Rad60-SLD"/>
    <property type="match status" value="1"/>
</dbReference>
<dbReference type="SUPFAM" id="SSF54236">
    <property type="entry name" value="Ubiquitin-like"/>
    <property type="match status" value="1"/>
</dbReference>
<evidence type="ECO:0000259" key="1">
    <source>
        <dbReference type="PROSITE" id="PS50053"/>
    </source>
</evidence>
<dbReference type="InterPro" id="IPR022617">
    <property type="entry name" value="Rad60/SUMO-like_dom"/>
</dbReference>
<sequence length="91" mass="10388">MASPNVTNHDDETKPVVHSRHINLKIKGQQRTSPLELLMKEYCNQMSLDLNSIVFLYDGHIIKPLQTPDQLRMEEGDLIDAMLHQFGGAFI</sequence>
<dbReference type="EMBL" id="JXTC01000070">
    <property type="protein sequence ID" value="PON91900.1"/>
    <property type="molecule type" value="Genomic_DNA"/>
</dbReference>
<name>A0A2P5F274_TREOI</name>
<reference evidence="3" key="1">
    <citation type="submission" date="2016-06" db="EMBL/GenBank/DDBJ databases">
        <title>Parallel loss of symbiosis genes in relatives of nitrogen-fixing non-legume Parasponia.</title>
        <authorList>
            <person name="Van Velzen R."/>
            <person name="Holmer R."/>
            <person name="Bu F."/>
            <person name="Rutten L."/>
            <person name="Van Zeijl A."/>
            <person name="Liu W."/>
            <person name="Santuari L."/>
            <person name="Cao Q."/>
            <person name="Sharma T."/>
            <person name="Shen D."/>
            <person name="Roswanjaya Y."/>
            <person name="Wardhani T."/>
            <person name="Kalhor M.S."/>
            <person name="Jansen J."/>
            <person name="Van den Hoogen J."/>
            <person name="Gungor B."/>
            <person name="Hartog M."/>
            <person name="Hontelez J."/>
            <person name="Verver J."/>
            <person name="Yang W.-C."/>
            <person name="Schijlen E."/>
            <person name="Repin R."/>
            <person name="Schilthuizen M."/>
            <person name="Schranz E."/>
            <person name="Heidstra R."/>
            <person name="Miyata K."/>
            <person name="Fedorova E."/>
            <person name="Kohlen W."/>
            <person name="Bisseling T."/>
            <person name="Smit S."/>
            <person name="Geurts R."/>
        </authorList>
    </citation>
    <scope>NUCLEOTIDE SEQUENCE [LARGE SCALE GENOMIC DNA]</scope>
    <source>
        <strain evidence="3">cv. RG33-2</strain>
    </source>
</reference>
<feature type="domain" description="Ubiquitin-like" evidence="1">
    <location>
        <begin position="2"/>
        <end position="88"/>
    </location>
</feature>
<dbReference type="InParanoid" id="A0A2P5F274"/>
<dbReference type="InterPro" id="IPR000626">
    <property type="entry name" value="Ubiquitin-like_dom"/>
</dbReference>
<dbReference type="PROSITE" id="PS50053">
    <property type="entry name" value="UBIQUITIN_2"/>
    <property type="match status" value="1"/>
</dbReference>
<accession>A0A2P5F274</accession>
<dbReference type="PANTHER" id="PTHR10562">
    <property type="entry name" value="SMALL UBIQUITIN-RELATED MODIFIER"/>
    <property type="match status" value="1"/>
</dbReference>
<organism evidence="2 3">
    <name type="scientific">Trema orientale</name>
    <name type="common">Charcoal tree</name>
    <name type="synonym">Celtis orientalis</name>
    <dbReference type="NCBI Taxonomy" id="63057"/>
    <lineage>
        <taxon>Eukaryota</taxon>
        <taxon>Viridiplantae</taxon>
        <taxon>Streptophyta</taxon>
        <taxon>Embryophyta</taxon>
        <taxon>Tracheophyta</taxon>
        <taxon>Spermatophyta</taxon>
        <taxon>Magnoliopsida</taxon>
        <taxon>eudicotyledons</taxon>
        <taxon>Gunneridae</taxon>
        <taxon>Pentapetalae</taxon>
        <taxon>rosids</taxon>
        <taxon>fabids</taxon>
        <taxon>Rosales</taxon>
        <taxon>Cannabaceae</taxon>
        <taxon>Trema</taxon>
    </lineage>
</organism>